<gene>
    <name evidence="1" type="ORF">E2C01_080657</name>
</gene>
<protein>
    <submittedName>
        <fullName evidence="1">Uncharacterized protein</fullName>
    </submittedName>
</protein>
<reference evidence="1 2" key="1">
    <citation type="submission" date="2019-05" db="EMBL/GenBank/DDBJ databases">
        <title>Another draft genome of Portunus trituberculatus and its Hox gene families provides insights of decapod evolution.</title>
        <authorList>
            <person name="Jeong J.-H."/>
            <person name="Song I."/>
            <person name="Kim S."/>
            <person name="Choi T."/>
            <person name="Kim D."/>
            <person name="Ryu S."/>
            <person name="Kim W."/>
        </authorList>
    </citation>
    <scope>NUCLEOTIDE SEQUENCE [LARGE SCALE GENOMIC DNA]</scope>
    <source>
        <tissue evidence="1">Muscle</tissue>
    </source>
</reference>
<comment type="caution">
    <text evidence="1">The sequence shown here is derived from an EMBL/GenBank/DDBJ whole genome shotgun (WGS) entry which is preliminary data.</text>
</comment>
<keyword evidence="2" id="KW-1185">Reference proteome</keyword>
<evidence type="ECO:0000313" key="1">
    <source>
        <dbReference type="EMBL" id="MPC85859.1"/>
    </source>
</evidence>
<organism evidence="1 2">
    <name type="scientific">Portunus trituberculatus</name>
    <name type="common">Swimming crab</name>
    <name type="synonym">Neptunus trituberculatus</name>
    <dbReference type="NCBI Taxonomy" id="210409"/>
    <lineage>
        <taxon>Eukaryota</taxon>
        <taxon>Metazoa</taxon>
        <taxon>Ecdysozoa</taxon>
        <taxon>Arthropoda</taxon>
        <taxon>Crustacea</taxon>
        <taxon>Multicrustacea</taxon>
        <taxon>Malacostraca</taxon>
        <taxon>Eumalacostraca</taxon>
        <taxon>Eucarida</taxon>
        <taxon>Decapoda</taxon>
        <taxon>Pleocyemata</taxon>
        <taxon>Brachyura</taxon>
        <taxon>Eubrachyura</taxon>
        <taxon>Portunoidea</taxon>
        <taxon>Portunidae</taxon>
        <taxon>Portuninae</taxon>
        <taxon>Portunus</taxon>
    </lineage>
</organism>
<accession>A0A5B7IUM9</accession>
<dbReference type="Proteomes" id="UP000324222">
    <property type="component" value="Unassembled WGS sequence"/>
</dbReference>
<name>A0A5B7IUM9_PORTR</name>
<dbReference type="AlphaFoldDB" id="A0A5B7IUM9"/>
<evidence type="ECO:0000313" key="2">
    <source>
        <dbReference type="Proteomes" id="UP000324222"/>
    </source>
</evidence>
<dbReference type="EMBL" id="VSRR010069795">
    <property type="protein sequence ID" value="MPC85859.1"/>
    <property type="molecule type" value="Genomic_DNA"/>
</dbReference>
<sequence length="64" mass="7111">MNHVKAMACCHRGLEGTTDCLNTCPGSSNVLRPREMTPHTSAHTFGLPHRTEKHSGDQFCSLRF</sequence>
<proteinExistence type="predicted"/>